<gene>
    <name evidence="1" type="ORF">QLQ22_14960</name>
</gene>
<name>A0ACD4R6B1_9BACI</name>
<proteinExistence type="predicted"/>
<protein>
    <submittedName>
        <fullName evidence="1">Ger(X)C family spore germination protein</fullName>
    </submittedName>
</protein>
<dbReference type="Proteomes" id="UP001226091">
    <property type="component" value="Chromosome"/>
</dbReference>
<organism evidence="1 2">
    <name type="scientific">Metabacillus hrfriensis</name>
    <dbReference type="NCBI Taxonomy" id="3048891"/>
    <lineage>
        <taxon>Bacteria</taxon>
        <taxon>Bacillati</taxon>
        <taxon>Bacillota</taxon>
        <taxon>Bacilli</taxon>
        <taxon>Bacillales</taxon>
        <taxon>Bacillaceae</taxon>
        <taxon>Metabacillus</taxon>
    </lineage>
</organism>
<evidence type="ECO:0000313" key="2">
    <source>
        <dbReference type="Proteomes" id="UP001226091"/>
    </source>
</evidence>
<sequence>MITKHIKLFLLLFSISTVLSGCWGSRGISDQLYIEALGVDYKDGKYIVYTESAVFSSIAKQEAGGSQPSESPVLVGKEEADSLTMAFRKLEKASQYPLYYGHIQVILLSERVINQKLEEVISHIGHDPLIRYTSWVFGTSEDLSEVLKTKSLFNQAPTYKVMFHPDIMLSRNHAVNPLKMQMLMRGGNEPYGSILIPNVIISQGKWQEDEKKPPTPQVNGGFIVSKMKSKGFLSYEDLSGLQWLTEEQKENKLEIPHEKTVVELLVKGYKITLHQPVKDGLHYTVKLNTKAFIDESVDEPSLTSLKKKIKQEIKNDVQRTYENGIKLDADLYNLTASTYRSSPELTKKYKLREDSLSEIQIEVVIVNAGSQKYKE</sequence>
<reference evidence="2" key="1">
    <citation type="journal article" date="2025" name="Aquaculture">
        <title>Assessment of the bioflocculant production and safety properties of Metabacillus hrfriensis sp. nov. based on phenotypic and whole-genome sequencing analysis.</title>
        <authorList>
            <person name="Zhang R."/>
            <person name="Zhao Z."/>
            <person name="Luo L."/>
            <person name="Wang S."/>
            <person name="Guo K."/>
            <person name="Xu W."/>
        </authorList>
    </citation>
    <scope>NUCLEOTIDE SEQUENCE [LARGE SCALE GENOMIC DNA]</scope>
    <source>
        <strain evidence="2">CT-WN-B3</strain>
    </source>
</reference>
<evidence type="ECO:0000313" key="1">
    <source>
        <dbReference type="EMBL" id="WHZ56009.1"/>
    </source>
</evidence>
<dbReference type="EMBL" id="CP126116">
    <property type="protein sequence ID" value="WHZ56009.1"/>
    <property type="molecule type" value="Genomic_DNA"/>
</dbReference>
<accession>A0ACD4R6B1</accession>
<keyword evidence="2" id="KW-1185">Reference proteome</keyword>